<comment type="caution">
    <text evidence="1">The sequence shown here is derived from an EMBL/GenBank/DDBJ whole genome shotgun (WGS) entry which is preliminary data.</text>
</comment>
<proteinExistence type="predicted"/>
<gene>
    <name evidence="1" type="ORF">TrLO_g15485</name>
</gene>
<sequence>MRVTLAGLTSASRNGDVGTVASYNAWKARYAVKMEGDAGMMAISPGNLLQHPVVTLWELSLREMNGEAGTIVSLDEGTIARTFGLKAENYNGRWVTVGRHDEGFGKGELMTSNAETVKVKLENVIV</sequence>
<dbReference type="Proteomes" id="UP001165122">
    <property type="component" value="Unassembled WGS sequence"/>
</dbReference>
<dbReference type="AlphaFoldDB" id="A0A9W7KU84"/>
<keyword evidence="2" id="KW-1185">Reference proteome</keyword>
<organism evidence="1 2">
    <name type="scientific">Triparma laevis f. longispina</name>
    <dbReference type="NCBI Taxonomy" id="1714387"/>
    <lineage>
        <taxon>Eukaryota</taxon>
        <taxon>Sar</taxon>
        <taxon>Stramenopiles</taxon>
        <taxon>Ochrophyta</taxon>
        <taxon>Bolidophyceae</taxon>
        <taxon>Parmales</taxon>
        <taxon>Triparmaceae</taxon>
        <taxon>Triparma</taxon>
    </lineage>
</organism>
<protein>
    <submittedName>
        <fullName evidence="1">Uncharacterized protein</fullName>
    </submittedName>
</protein>
<dbReference type="EMBL" id="BRXW01000163">
    <property type="protein sequence ID" value="GMI11511.1"/>
    <property type="molecule type" value="Genomic_DNA"/>
</dbReference>
<evidence type="ECO:0000313" key="2">
    <source>
        <dbReference type="Proteomes" id="UP001165122"/>
    </source>
</evidence>
<reference evidence="2" key="1">
    <citation type="journal article" date="2023" name="Commun. Biol.">
        <title>Genome analysis of Parmales, the sister group of diatoms, reveals the evolutionary specialization of diatoms from phago-mixotrophs to photoautotrophs.</title>
        <authorList>
            <person name="Ban H."/>
            <person name="Sato S."/>
            <person name="Yoshikawa S."/>
            <person name="Yamada K."/>
            <person name="Nakamura Y."/>
            <person name="Ichinomiya M."/>
            <person name="Sato N."/>
            <person name="Blanc-Mathieu R."/>
            <person name="Endo H."/>
            <person name="Kuwata A."/>
            <person name="Ogata H."/>
        </authorList>
    </citation>
    <scope>NUCLEOTIDE SEQUENCE [LARGE SCALE GENOMIC DNA]</scope>
    <source>
        <strain evidence="2">NIES 3700</strain>
    </source>
</reference>
<accession>A0A9W7KU84</accession>
<name>A0A9W7KU84_9STRA</name>
<evidence type="ECO:0000313" key="1">
    <source>
        <dbReference type="EMBL" id="GMI11511.1"/>
    </source>
</evidence>
<dbReference type="OrthoDB" id="10250354at2759"/>